<dbReference type="Proteomes" id="UP000095606">
    <property type="component" value="Unassembled WGS sequence"/>
</dbReference>
<dbReference type="GO" id="GO:0006310">
    <property type="term" value="P:DNA recombination"/>
    <property type="evidence" value="ECO:0007669"/>
    <property type="project" value="UniProtKB-KW"/>
</dbReference>
<dbReference type="GO" id="GO:0015074">
    <property type="term" value="P:DNA integration"/>
    <property type="evidence" value="ECO:0007669"/>
    <property type="project" value="InterPro"/>
</dbReference>
<dbReference type="InterPro" id="IPR002104">
    <property type="entry name" value="Integrase_catalytic"/>
</dbReference>
<dbReference type="PANTHER" id="PTHR30349">
    <property type="entry name" value="PHAGE INTEGRASE-RELATED"/>
    <property type="match status" value="1"/>
</dbReference>
<name>A0A174T2E1_9BACE</name>
<sequence length="541" mass="64109">MENQQFFFDEAIKMYFNLRQSKLDKPTIIYLVISTNGMKTKISTNVKVYPSQWNYRQYKAIISHRLTELDNYNNTIVNSKLNECIIAFNQAKDYLCQNMTTLNQKINIIKEYIYKVTMSKKRTEAPLHWIFRKLKEKTIKESSKTTEYRILKSFQEYLNNSNINLDNWDKLNLDLLMNYREHLKIRTNRQGKLDEVSTRNQKIKKIIEYAKLAEKEELIDLKKSRISLYEFEKDLRGSNNQIVLKEEEIKAILEVKLTGDKEKVRDLFIFQYYIGQRYSDIEQITKDTIQEYKGKKYCILKQKKTGKLAEIILHQRAIEILEKYNYKLPQINIYKCDRDIKSIAKEAGIKGKEIISEQRGHEIKESEKERWELIGTHTSRRSFITHSIAQGKSRSDTQRQSGHTTENSLNKYIKDKDISFIEKRIDREIEEEQKGKSSDVEFDSTIIDKLINEAKEKFIQNTINEAKEVLTMLGAPSYEFQDIYDIEALHRLMSYKYESKLLHVGIPIEVIKGIYNTREKTLYEKAEAIQKLYNEAINKAK</sequence>
<feature type="region of interest" description="Disordered" evidence="2">
    <location>
        <begin position="389"/>
        <end position="408"/>
    </location>
</feature>
<dbReference type="PANTHER" id="PTHR30349:SF64">
    <property type="entry name" value="PROPHAGE INTEGRASE INTD-RELATED"/>
    <property type="match status" value="1"/>
</dbReference>
<feature type="domain" description="Tyr recombinase" evidence="3">
    <location>
        <begin position="238"/>
        <end position="426"/>
    </location>
</feature>
<dbReference type="SUPFAM" id="SSF56349">
    <property type="entry name" value="DNA breaking-rejoining enzymes"/>
    <property type="match status" value="1"/>
</dbReference>
<evidence type="ECO:0000313" key="4">
    <source>
        <dbReference type="EMBL" id="CUQ01530.1"/>
    </source>
</evidence>
<organism evidence="4 5">
    <name type="scientific">Bacteroides faecis</name>
    <dbReference type="NCBI Taxonomy" id="674529"/>
    <lineage>
        <taxon>Bacteria</taxon>
        <taxon>Pseudomonadati</taxon>
        <taxon>Bacteroidota</taxon>
        <taxon>Bacteroidia</taxon>
        <taxon>Bacteroidales</taxon>
        <taxon>Bacteroidaceae</taxon>
        <taxon>Bacteroides</taxon>
    </lineage>
</organism>
<keyword evidence="1" id="KW-0233">DNA recombination</keyword>
<dbReference type="EMBL" id="CZAE01000023">
    <property type="protein sequence ID" value="CUQ01530.1"/>
    <property type="molecule type" value="Genomic_DNA"/>
</dbReference>
<gene>
    <name evidence="4" type="ORF">ERS852461_03978</name>
</gene>
<protein>
    <submittedName>
        <fullName evidence="4">Integrase</fullName>
    </submittedName>
</protein>
<reference evidence="4 5" key="1">
    <citation type="submission" date="2015-09" db="EMBL/GenBank/DDBJ databases">
        <authorList>
            <consortium name="Pathogen Informatics"/>
        </authorList>
    </citation>
    <scope>NUCLEOTIDE SEQUENCE [LARGE SCALE GENOMIC DNA]</scope>
    <source>
        <strain evidence="4 5">2789STDY5834846</strain>
    </source>
</reference>
<dbReference type="GO" id="GO:0003677">
    <property type="term" value="F:DNA binding"/>
    <property type="evidence" value="ECO:0007669"/>
    <property type="project" value="InterPro"/>
</dbReference>
<evidence type="ECO:0000256" key="2">
    <source>
        <dbReference type="SAM" id="MobiDB-lite"/>
    </source>
</evidence>
<dbReference type="InterPro" id="IPR011010">
    <property type="entry name" value="DNA_brk_join_enz"/>
</dbReference>
<dbReference type="AlphaFoldDB" id="A0A174T2E1"/>
<dbReference type="Gene3D" id="1.10.443.10">
    <property type="entry name" value="Intergrase catalytic core"/>
    <property type="match status" value="1"/>
</dbReference>
<proteinExistence type="predicted"/>
<evidence type="ECO:0000259" key="3">
    <source>
        <dbReference type="PROSITE" id="PS51898"/>
    </source>
</evidence>
<evidence type="ECO:0000256" key="1">
    <source>
        <dbReference type="ARBA" id="ARBA00023172"/>
    </source>
</evidence>
<dbReference type="InterPro" id="IPR013762">
    <property type="entry name" value="Integrase-like_cat_sf"/>
</dbReference>
<dbReference type="PROSITE" id="PS51898">
    <property type="entry name" value="TYR_RECOMBINASE"/>
    <property type="match status" value="1"/>
</dbReference>
<accession>A0A174T2E1</accession>
<dbReference type="Pfam" id="PF00589">
    <property type="entry name" value="Phage_integrase"/>
    <property type="match status" value="1"/>
</dbReference>
<evidence type="ECO:0000313" key="5">
    <source>
        <dbReference type="Proteomes" id="UP000095606"/>
    </source>
</evidence>
<dbReference type="InterPro" id="IPR050090">
    <property type="entry name" value="Tyrosine_recombinase_XerCD"/>
</dbReference>
<dbReference type="RefSeq" id="WP_055270806.1">
    <property type="nucleotide sequence ID" value="NZ_CAXKYA010000018.1"/>
</dbReference>